<protein>
    <recommendedName>
        <fullName evidence="1">N-acetyltransferase domain-containing protein</fullName>
    </recommendedName>
</protein>
<dbReference type="Gene3D" id="3.40.630.30">
    <property type="match status" value="1"/>
</dbReference>
<gene>
    <name evidence="2" type="ORF">bsdtw1_02590</name>
</gene>
<dbReference type="AlphaFoldDB" id="A0A6V8SH35"/>
<dbReference type="SUPFAM" id="SSF55729">
    <property type="entry name" value="Acyl-CoA N-acyltransferases (Nat)"/>
    <property type="match status" value="1"/>
</dbReference>
<dbReference type="Proteomes" id="UP000580568">
    <property type="component" value="Unassembled WGS sequence"/>
</dbReference>
<feature type="domain" description="N-acetyltransferase" evidence="1">
    <location>
        <begin position="162"/>
        <end position="310"/>
    </location>
</feature>
<dbReference type="InterPro" id="IPR000182">
    <property type="entry name" value="GNAT_dom"/>
</dbReference>
<reference evidence="2 3" key="1">
    <citation type="submission" date="2020-07" db="EMBL/GenBank/DDBJ databases">
        <title>A new beta-1,3-glucan-decomposing anaerobic bacterium isolated from anoxic soil subjected to biological soil disinfestation.</title>
        <authorList>
            <person name="Ueki A."/>
            <person name="Tonouchi A."/>
        </authorList>
    </citation>
    <scope>NUCLEOTIDE SEQUENCE [LARGE SCALE GENOMIC DNA]</scope>
    <source>
        <strain evidence="2 3">TW1</strain>
    </source>
</reference>
<dbReference type="PROSITE" id="PS51186">
    <property type="entry name" value="GNAT"/>
    <property type="match status" value="1"/>
</dbReference>
<comment type="caution">
    <text evidence="2">The sequence shown here is derived from an EMBL/GenBank/DDBJ whole genome shotgun (WGS) entry which is preliminary data.</text>
</comment>
<keyword evidence="3" id="KW-1185">Reference proteome</keyword>
<evidence type="ECO:0000259" key="1">
    <source>
        <dbReference type="PROSITE" id="PS51186"/>
    </source>
</evidence>
<dbReference type="RefSeq" id="WP_183277911.1">
    <property type="nucleotide sequence ID" value="NZ_BLZR01000001.1"/>
</dbReference>
<evidence type="ECO:0000313" key="2">
    <source>
        <dbReference type="EMBL" id="GFP76487.1"/>
    </source>
</evidence>
<dbReference type="InterPro" id="IPR016181">
    <property type="entry name" value="Acyl_CoA_acyltransferase"/>
</dbReference>
<dbReference type="Pfam" id="PF00583">
    <property type="entry name" value="Acetyltransf_1"/>
    <property type="match status" value="1"/>
</dbReference>
<proteinExistence type="predicted"/>
<sequence length="315" mass="35918">MEVFDFDLKHVEEAKLIAISNYNEEREYVKALPGIKTFPDLEHFAKNGLGVVAFDKGKMVGFLCCYEPWENAHNSKAKGTFSPIHAHGAVKENRGRIYQKMYQAAAEKWVKYKITYHSIALYAHDQQAINAMFSYGFGLRCIDAIRPMEGLEIQCNKEIIFEELSKAEVTKVREMRKLLTEHLGDSPCFMYSTQEGFEAWLARAEGRDTRLLVAMDGEKPIAFVEISDGGENFATEVSDMCNICGAFCLPEYRGKGIYQSLLNYTILKLKDEGYNLLGVDFESFNPNANAFWTKYFTPYTNSVVRRIDECALNNN</sequence>
<accession>A0A6V8SH35</accession>
<dbReference type="EMBL" id="BLZR01000001">
    <property type="protein sequence ID" value="GFP76487.1"/>
    <property type="molecule type" value="Genomic_DNA"/>
</dbReference>
<name>A0A6V8SH35_9CLOT</name>
<dbReference type="GO" id="GO:0016747">
    <property type="term" value="F:acyltransferase activity, transferring groups other than amino-acyl groups"/>
    <property type="evidence" value="ECO:0007669"/>
    <property type="project" value="InterPro"/>
</dbReference>
<organism evidence="2 3">
    <name type="scientific">Clostridium fungisolvens</name>
    <dbReference type="NCBI Taxonomy" id="1604897"/>
    <lineage>
        <taxon>Bacteria</taxon>
        <taxon>Bacillati</taxon>
        <taxon>Bacillota</taxon>
        <taxon>Clostridia</taxon>
        <taxon>Eubacteriales</taxon>
        <taxon>Clostridiaceae</taxon>
        <taxon>Clostridium</taxon>
    </lineage>
</organism>
<evidence type="ECO:0000313" key="3">
    <source>
        <dbReference type="Proteomes" id="UP000580568"/>
    </source>
</evidence>
<dbReference type="CDD" id="cd04301">
    <property type="entry name" value="NAT_SF"/>
    <property type="match status" value="1"/>
</dbReference>